<dbReference type="Pfam" id="PF00069">
    <property type="entry name" value="Pkinase"/>
    <property type="match status" value="1"/>
</dbReference>
<dbReference type="Gene3D" id="1.10.510.10">
    <property type="entry name" value="Transferase(Phosphotransferase) domain 1"/>
    <property type="match status" value="1"/>
</dbReference>
<dbReference type="InterPro" id="IPR000719">
    <property type="entry name" value="Prot_kinase_dom"/>
</dbReference>
<protein>
    <submittedName>
        <fullName evidence="2">Kinase-like domain-containing protein</fullName>
    </submittedName>
</protein>
<dbReference type="InterPro" id="IPR011009">
    <property type="entry name" value="Kinase-like_dom_sf"/>
</dbReference>
<name>A0ABQ7G036_DUNSA</name>
<reference evidence="2" key="1">
    <citation type="submission" date="2017-08" db="EMBL/GenBank/DDBJ databases">
        <authorList>
            <person name="Polle J.E."/>
            <person name="Barry K."/>
            <person name="Cushman J."/>
            <person name="Schmutz J."/>
            <person name="Tran D."/>
            <person name="Hathwaick L.T."/>
            <person name="Yim W.C."/>
            <person name="Jenkins J."/>
            <person name="Mckie-Krisberg Z.M."/>
            <person name="Prochnik S."/>
            <person name="Lindquist E."/>
            <person name="Dockter R.B."/>
            <person name="Adam C."/>
            <person name="Molina H."/>
            <person name="Bunkerborg J."/>
            <person name="Jin E."/>
            <person name="Buchheim M."/>
            <person name="Magnuson J."/>
        </authorList>
    </citation>
    <scope>NUCLEOTIDE SEQUENCE</scope>
    <source>
        <strain evidence="2">CCAP 19/18</strain>
    </source>
</reference>
<dbReference type="PROSITE" id="PS50011">
    <property type="entry name" value="PROTEIN_KINASE_DOM"/>
    <property type="match status" value="1"/>
</dbReference>
<dbReference type="EMBL" id="MU070390">
    <property type="protein sequence ID" value="KAF5827963.1"/>
    <property type="molecule type" value="Genomic_DNA"/>
</dbReference>
<comment type="caution">
    <text evidence="2">The sequence shown here is derived from an EMBL/GenBank/DDBJ whole genome shotgun (WGS) entry which is preliminary data.</text>
</comment>
<dbReference type="SUPFAM" id="SSF56112">
    <property type="entry name" value="Protein kinase-like (PK-like)"/>
    <property type="match status" value="1"/>
</dbReference>
<dbReference type="InterPro" id="IPR051681">
    <property type="entry name" value="Ser/Thr_Kinases-Pseudokinases"/>
</dbReference>
<proteinExistence type="predicted"/>
<dbReference type="Proteomes" id="UP000815325">
    <property type="component" value="Unassembled WGS sequence"/>
</dbReference>
<keyword evidence="3" id="KW-1185">Reference proteome</keyword>
<evidence type="ECO:0000313" key="2">
    <source>
        <dbReference type="EMBL" id="KAF5827963.1"/>
    </source>
</evidence>
<evidence type="ECO:0000259" key="1">
    <source>
        <dbReference type="PROSITE" id="PS50011"/>
    </source>
</evidence>
<dbReference type="PANTHER" id="PTHR44329">
    <property type="entry name" value="SERINE/THREONINE-PROTEIN KINASE TNNI3K-RELATED"/>
    <property type="match status" value="1"/>
</dbReference>
<gene>
    <name evidence="2" type="ORF">DUNSADRAFT_18451</name>
</gene>
<accession>A0ABQ7G036</accession>
<sequence>MNLHPQPDNVLLKADSSSKLGLTAKITDFGLSTNLGPHATHASNFTGGTPYYAAPEVAMTGRTSKASDAFSFGVIMAELYSRSPPWVKVNGIFSANPNFPNFPPGTPPPFMNLAYRCLEIEMSKRPRFEEIVASLQEMLRELN</sequence>
<dbReference type="PANTHER" id="PTHR44329:SF214">
    <property type="entry name" value="PROTEIN KINASE DOMAIN-CONTAINING PROTEIN"/>
    <property type="match status" value="1"/>
</dbReference>
<feature type="domain" description="Protein kinase" evidence="1">
    <location>
        <begin position="1"/>
        <end position="139"/>
    </location>
</feature>
<evidence type="ECO:0000313" key="3">
    <source>
        <dbReference type="Proteomes" id="UP000815325"/>
    </source>
</evidence>
<organism evidence="2 3">
    <name type="scientific">Dunaliella salina</name>
    <name type="common">Green alga</name>
    <name type="synonym">Protococcus salinus</name>
    <dbReference type="NCBI Taxonomy" id="3046"/>
    <lineage>
        <taxon>Eukaryota</taxon>
        <taxon>Viridiplantae</taxon>
        <taxon>Chlorophyta</taxon>
        <taxon>core chlorophytes</taxon>
        <taxon>Chlorophyceae</taxon>
        <taxon>CS clade</taxon>
        <taxon>Chlamydomonadales</taxon>
        <taxon>Dunaliellaceae</taxon>
        <taxon>Dunaliella</taxon>
    </lineage>
</organism>